<comment type="caution">
    <text evidence="2">The sequence shown here is derived from an EMBL/GenBank/DDBJ whole genome shotgun (WGS) entry which is preliminary data.</text>
</comment>
<dbReference type="Proteomes" id="UP001434883">
    <property type="component" value="Unassembled WGS sequence"/>
</dbReference>
<name>A0ABV0SIJ8_9TELE</name>
<accession>A0ABV0SIJ8</accession>
<organism evidence="2 3">
    <name type="scientific">Xenoophorus captivus</name>
    <dbReference type="NCBI Taxonomy" id="1517983"/>
    <lineage>
        <taxon>Eukaryota</taxon>
        <taxon>Metazoa</taxon>
        <taxon>Chordata</taxon>
        <taxon>Craniata</taxon>
        <taxon>Vertebrata</taxon>
        <taxon>Euteleostomi</taxon>
        <taxon>Actinopterygii</taxon>
        <taxon>Neopterygii</taxon>
        <taxon>Teleostei</taxon>
        <taxon>Neoteleostei</taxon>
        <taxon>Acanthomorphata</taxon>
        <taxon>Ovalentaria</taxon>
        <taxon>Atherinomorphae</taxon>
        <taxon>Cyprinodontiformes</taxon>
        <taxon>Goodeidae</taxon>
        <taxon>Xenoophorus</taxon>
    </lineage>
</organism>
<keyword evidence="3" id="KW-1185">Reference proteome</keyword>
<evidence type="ECO:0000313" key="3">
    <source>
        <dbReference type="Proteomes" id="UP001434883"/>
    </source>
</evidence>
<sequence>NPKDYWSTVGCKNDATAASRIKEEPISPQNVSIRRYPDDHKVTPIKELEDSSLYLQMNHWLKENPAVVVAKPAAQPEEQYRSVIEHPTTISLPTQQRSLKKPKERKAAVAGLINQSVSKHPTPRPPVPPKRKNLQLFTGTAEKAERCSATNGGEILQSKEDSENAEWVQNVGASPKVSSRLEKNTS</sequence>
<feature type="region of interest" description="Disordered" evidence="1">
    <location>
        <begin position="111"/>
        <end position="186"/>
    </location>
</feature>
<protein>
    <submittedName>
        <fullName evidence="2">Uncharacterized protein</fullName>
    </submittedName>
</protein>
<dbReference type="EMBL" id="JAHRIN010080353">
    <property type="protein sequence ID" value="MEQ2219666.1"/>
    <property type="molecule type" value="Genomic_DNA"/>
</dbReference>
<feature type="non-terminal residue" evidence="2">
    <location>
        <position position="1"/>
    </location>
</feature>
<gene>
    <name evidence="2" type="ORF">XENOCAPTIV_021589</name>
</gene>
<feature type="non-terminal residue" evidence="2">
    <location>
        <position position="186"/>
    </location>
</feature>
<reference evidence="2 3" key="1">
    <citation type="submission" date="2021-06" db="EMBL/GenBank/DDBJ databases">
        <authorList>
            <person name="Palmer J.M."/>
        </authorList>
    </citation>
    <scope>NUCLEOTIDE SEQUENCE [LARGE SCALE GENOMIC DNA]</scope>
    <source>
        <strain evidence="2 3">XC_2019</strain>
        <tissue evidence="2">Muscle</tissue>
    </source>
</reference>
<evidence type="ECO:0000313" key="2">
    <source>
        <dbReference type="EMBL" id="MEQ2219666.1"/>
    </source>
</evidence>
<evidence type="ECO:0000256" key="1">
    <source>
        <dbReference type="SAM" id="MobiDB-lite"/>
    </source>
</evidence>
<proteinExistence type="predicted"/>